<dbReference type="InterPro" id="IPR018697">
    <property type="entry name" value="DUF2199"/>
</dbReference>
<evidence type="ECO:0000313" key="1">
    <source>
        <dbReference type="EMBL" id="MTD15067.1"/>
    </source>
</evidence>
<dbReference type="Proteomes" id="UP000460221">
    <property type="component" value="Unassembled WGS sequence"/>
</dbReference>
<dbReference type="RefSeq" id="WP_154769035.1">
    <property type="nucleotide sequence ID" value="NZ_WLYK01000005.1"/>
</dbReference>
<sequence>MGKICSDCGRTHDDDHDLHVRFNQPDPVLAAGPVDDALVWMSDQTARSSVLMQVQGVGAFVRALLKIELTADHRVTYGVWVAIDPAEFIPVFENWWEPSYKDLRLHGLLANAVPPWGLFAKQVTIAVTDTDSLPYCVDSADQELRDVITGRFDHQMVLAAVPVKT</sequence>
<name>A0A7K1FLP0_9ACTN</name>
<protein>
    <submittedName>
        <fullName evidence="1">DUF2199 domain-containing protein</fullName>
    </submittedName>
</protein>
<reference evidence="1 2" key="1">
    <citation type="submission" date="2019-11" db="EMBL/GenBank/DDBJ databases">
        <authorList>
            <person name="Jiang L.-Q."/>
        </authorList>
    </citation>
    <scope>NUCLEOTIDE SEQUENCE [LARGE SCALE GENOMIC DNA]</scope>
    <source>
        <strain evidence="1 2">YIM 132087</strain>
    </source>
</reference>
<dbReference type="EMBL" id="WLYK01000005">
    <property type="protein sequence ID" value="MTD15067.1"/>
    <property type="molecule type" value="Genomic_DNA"/>
</dbReference>
<organism evidence="1 2">
    <name type="scientific">Nakamurella alba</name>
    <dbReference type="NCBI Taxonomy" id="2665158"/>
    <lineage>
        <taxon>Bacteria</taxon>
        <taxon>Bacillati</taxon>
        <taxon>Actinomycetota</taxon>
        <taxon>Actinomycetes</taxon>
        <taxon>Nakamurellales</taxon>
        <taxon>Nakamurellaceae</taxon>
        <taxon>Nakamurella</taxon>
    </lineage>
</organism>
<evidence type="ECO:0000313" key="2">
    <source>
        <dbReference type="Proteomes" id="UP000460221"/>
    </source>
</evidence>
<proteinExistence type="predicted"/>
<dbReference type="Pfam" id="PF09965">
    <property type="entry name" value="DUF2199"/>
    <property type="match status" value="1"/>
</dbReference>
<accession>A0A7K1FLP0</accession>
<dbReference type="AlphaFoldDB" id="A0A7K1FLP0"/>
<gene>
    <name evidence="1" type="ORF">GIS00_14080</name>
</gene>
<comment type="caution">
    <text evidence="1">The sequence shown here is derived from an EMBL/GenBank/DDBJ whole genome shotgun (WGS) entry which is preliminary data.</text>
</comment>
<keyword evidence="2" id="KW-1185">Reference proteome</keyword>